<comment type="caution">
    <text evidence="1">The sequence shown here is derived from an EMBL/GenBank/DDBJ whole genome shotgun (WGS) entry which is preliminary data.</text>
</comment>
<accession>A0A2P6S255</accession>
<sequence>MLNIRTRTVACMVVMKRPTKDLAWKPRNEAMMDVKTRMIGPMKTNMEVKIASPTAALNKLPIFILFFWPLRMQCSALSGMCDMSHTSQPSYTPTLTNNHIHVESTYSFFFYHILFCTFEINQLIHLLTPSNYLLIDNMVL</sequence>
<gene>
    <name evidence="1" type="ORF">RchiOBHm_Chr2g0159021</name>
</gene>
<dbReference type="AlphaFoldDB" id="A0A2P6S255"/>
<proteinExistence type="predicted"/>
<reference evidence="1 2" key="1">
    <citation type="journal article" date="2018" name="Nat. Genet.">
        <title>The Rosa genome provides new insights in the design of modern roses.</title>
        <authorList>
            <person name="Bendahmane M."/>
        </authorList>
    </citation>
    <scope>NUCLEOTIDE SEQUENCE [LARGE SCALE GENOMIC DNA]</scope>
    <source>
        <strain evidence="2">cv. Old Blush</strain>
    </source>
</reference>
<evidence type="ECO:0000313" key="2">
    <source>
        <dbReference type="Proteomes" id="UP000238479"/>
    </source>
</evidence>
<dbReference type="EMBL" id="PDCK01000040">
    <property type="protein sequence ID" value="PRQ52768.1"/>
    <property type="molecule type" value="Genomic_DNA"/>
</dbReference>
<evidence type="ECO:0000313" key="1">
    <source>
        <dbReference type="EMBL" id="PRQ52768.1"/>
    </source>
</evidence>
<name>A0A2P6S255_ROSCH</name>
<organism evidence="1 2">
    <name type="scientific">Rosa chinensis</name>
    <name type="common">China rose</name>
    <dbReference type="NCBI Taxonomy" id="74649"/>
    <lineage>
        <taxon>Eukaryota</taxon>
        <taxon>Viridiplantae</taxon>
        <taxon>Streptophyta</taxon>
        <taxon>Embryophyta</taxon>
        <taxon>Tracheophyta</taxon>
        <taxon>Spermatophyta</taxon>
        <taxon>Magnoliopsida</taxon>
        <taxon>eudicotyledons</taxon>
        <taxon>Gunneridae</taxon>
        <taxon>Pentapetalae</taxon>
        <taxon>rosids</taxon>
        <taxon>fabids</taxon>
        <taxon>Rosales</taxon>
        <taxon>Rosaceae</taxon>
        <taxon>Rosoideae</taxon>
        <taxon>Rosoideae incertae sedis</taxon>
        <taxon>Rosa</taxon>
    </lineage>
</organism>
<dbReference type="Proteomes" id="UP000238479">
    <property type="component" value="Chromosome 2"/>
</dbReference>
<keyword evidence="2" id="KW-1185">Reference proteome</keyword>
<dbReference type="Gramene" id="PRQ52768">
    <property type="protein sequence ID" value="PRQ52768"/>
    <property type="gene ID" value="RchiOBHm_Chr2g0159021"/>
</dbReference>
<protein>
    <submittedName>
        <fullName evidence="1">Uncharacterized protein</fullName>
    </submittedName>
</protein>